<evidence type="ECO:0000259" key="3">
    <source>
        <dbReference type="PROSITE" id="PS50158"/>
    </source>
</evidence>
<sequence length="333" mass="36928">MECYNCHRKGHFARECRSGRNQWKRSYGDNSRSNAPTNESSSQALVAQDGLGGYDWSNDFEIEPANYALMAISSSSSSSSSDNEIIGTQLNEKDNNFVTPLPPQNCDSEISLSVFDVRYSDEESTPANDRSSKADGYHAVPPPITRNFLTPRADISFVGLDEYATRKKIIESKTTDLKRKTRGTVGKTNEANTQKPKTVYESVNRDKVSPVKTNETQTVKTRVDQIGQTSKKAGIGFKKIIACFVYKSTDHLIKDCDFYDKRSPEPKLKNVVNTGPRVVKPVWDNAKRKRAVHKVSTARPVSSAMPVSTARPVSTVRPFAPKIAQTSGAIRPI</sequence>
<dbReference type="SMART" id="SM00343">
    <property type="entry name" value="ZnF_C2HC"/>
    <property type="match status" value="2"/>
</dbReference>
<dbReference type="Pfam" id="PF00098">
    <property type="entry name" value="zf-CCHC"/>
    <property type="match status" value="1"/>
</dbReference>
<dbReference type="Proteomes" id="UP001151760">
    <property type="component" value="Unassembled WGS sequence"/>
</dbReference>
<evidence type="ECO:0000256" key="1">
    <source>
        <dbReference type="PROSITE-ProRule" id="PRU00047"/>
    </source>
</evidence>
<keyword evidence="1" id="KW-0862">Zinc</keyword>
<feature type="compositionally biased region" description="Polar residues" evidence="2">
    <location>
        <begin position="28"/>
        <end position="42"/>
    </location>
</feature>
<gene>
    <name evidence="4" type="ORF">Tco_0820687</name>
</gene>
<dbReference type="EMBL" id="BQNB010012122">
    <property type="protein sequence ID" value="GJS99517.1"/>
    <property type="molecule type" value="Genomic_DNA"/>
</dbReference>
<protein>
    <submittedName>
        <fullName evidence="4">Ribonuclease H-like domain-containing protein</fullName>
    </submittedName>
</protein>
<reference evidence="4" key="1">
    <citation type="journal article" date="2022" name="Int. J. Mol. Sci.">
        <title>Draft Genome of Tanacetum Coccineum: Genomic Comparison of Closely Related Tanacetum-Family Plants.</title>
        <authorList>
            <person name="Yamashiro T."/>
            <person name="Shiraishi A."/>
            <person name="Nakayama K."/>
            <person name="Satake H."/>
        </authorList>
    </citation>
    <scope>NUCLEOTIDE SEQUENCE</scope>
</reference>
<dbReference type="SUPFAM" id="SSF57756">
    <property type="entry name" value="Retrovirus zinc finger-like domains"/>
    <property type="match status" value="1"/>
</dbReference>
<dbReference type="Gene3D" id="4.10.60.10">
    <property type="entry name" value="Zinc finger, CCHC-type"/>
    <property type="match status" value="1"/>
</dbReference>
<proteinExistence type="predicted"/>
<dbReference type="InterPro" id="IPR001878">
    <property type="entry name" value="Znf_CCHC"/>
</dbReference>
<feature type="region of interest" description="Disordered" evidence="2">
    <location>
        <begin position="23"/>
        <end position="42"/>
    </location>
</feature>
<feature type="domain" description="CCHC-type" evidence="3">
    <location>
        <begin position="3"/>
        <end position="18"/>
    </location>
</feature>
<dbReference type="PROSITE" id="PS50158">
    <property type="entry name" value="ZF_CCHC"/>
    <property type="match status" value="1"/>
</dbReference>
<accession>A0ABQ5AE79</accession>
<keyword evidence="1" id="KW-0479">Metal-binding</keyword>
<keyword evidence="1" id="KW-0863">Zinc-finger</keyword>
<name>A0ABQ5AE79_9ASTR</name>
<dbReference type="InterPro" id="IPR036875">
    <property type="entry name" value="Znf_CCHC_sf"/>
</dbReference>
<comment type="caution">
    <text evidence="4">The sequence shown here is derived from an EMBL/GenBank/DDBJ whole genome shotgun (WGS) entry which is preliminary data.</text>
</comment>
<evidence type="ECO:0000256" key="2">
    <source>
        <dbReference type="SAM" id="MobiDB-lite"/>
    </source>
</evidence>
<evidence type="ECO:0000313" key="4">
    <source>
        <dbReference type="EMBL" id="GJS99517.1"/>
    </source>
</evidence>
<evidence type="ECO:0000313" key="5">
    <source>
        <dbReference type="Proteomes" id="UP001151760"/>
    </source>
</evidence>
<keyword evidence="5" id="KW-1185">Reference proteome</keyword>
<reference evidence="4" key="2">
    <citation type="submission" date="2022-01" db="EMBL/GenBank/DDBJ databases">
        <authorList>
            <person name="Yamashiro T."/>
            <person name="Shiraishi A."/>
            <person name="Satake H."/>
            <person name="Nakayama K."/>
        </authorList>
    </citation>
    <scope>NUCLEOTIDE SEQUENCE</scope>
</reference>
<organism evidence="4 5">
    <name type="scientific">Tanacetum coccineum</name>
    <dbReference type="NCBI Taxonomy" id="301880"/>
    <lineage>
        <taxon>Eukaryota</taxon>
        <taxon>Viridiplantae</taxon>
        <taxon>Streptophyta</taxon>
        <taxon>Embryophyta</taxon>
        <taxon>Tracheophyta</taxon>
        <taxon>Spermatophyta</taxon>
        <taxon>Magnoliopsida</taxon>
        <taxon>eudicotyledons</taxon>
        <taxon>Gunneridae</taxon>
        <taxon>Pentapetalae</taxon>
        <taxon>asterids</taxon>
        <taxon>campanulids</taxon>
        <taxon>Asterales</taxon>
        <taxon>Asteraceae</taxon>
        <taxon>Asteroideae</taxon>
        <taxon>Anthemideae</taxon>
        <taxon>Anthemidinae</taxon>
        <taxon>Tanacetum</taxon>
    </lineage>
</organism>